<evidence type="ECO:0000313" key="1">
    <source>
        <dbReference type="EMBL" id="CAI6354594.1"/>
    </source>
</evidence>
<accession>A0AAV0WFM2</accession>
<organism evidence="1 2">
    <name type="scientific">Macrosiphum euphorbiae</name>
    <name type="common">potato aphid</name>
    <dbReference type="NCBI Taxonomy" id="13131"/>
    <lineage>
        <taxon>Eukaryota</taxon>
        <taxon>Metazoa</taxon>
        <taxon>Ecdysozoa</taxon>
        <taxon>Arthropoda</taxon>
        <taxon>Hexapoda</taxon>
        <taxon>Insecta</taxon>
        <taxon>Pterygota</taxon>
        <taxon>Neoptera</taxon>
        <taxon>Paraneoptera</taxon>
        <taxon>Hemiptera</taxon>
        <taxon>Sternorrhyncha</taxon>
        <taxon>Aphidomorpha</taxon>
        <taxon>Aphidoidea</taxon>
        <taxon>Aphididae</taxon>
        <taxon>Macrosiphini</taxon>
        <taxon>Macrosiphum</taxon>
    </lineage>
</organism>
<evidence type="ECO:0000313" key="2">
    <source>
        <dbReference type="Proteomes" id="UP001160148"/>
    </source>
</evidence>
<protein>
    <submittedName>
        <fullName evidence="1">Uncharacterized protein</fullName>
    </submittedName>
</protein>
<sequence length="145" mass="16986">MLQIKQVRDDYRELFELSIIFLGICAPNNDLQLMKTLINYGNPDISNATVKKMMGHLWYLSDELVGLCLFDQNVSVETKCKVVHAMINNPFQEVRDVLPKIKKHDLEKLRLHDLSNQNTMRVFIEFGVEKFFESDMVNWNDSKSF</sequence>
<proteinExistence type="predicted"/>
<keyword evidence="2" id="KW-1185">Reference proteome</keyword>
<comment type="caution">
    <text evidence="1">The sequence shown here is derived from an EMBL/GenBank/DDBJ whole genome shotgun (WGS) entry which is preliminary data.</text>
</comment>
<dbReference type="AlphaFoldDB" id="A0AAV0WFM2"/>
<dbReference type="EMBL" id="CARXXK010000002">
    <property type="protein sequence ID" value="CAI6354594.1"/>
    <property type="molecule type" value="Genomic_DNA"/>
</dbReference>
<dbReference type="Proteomes" id="UP001160148">
    <property type="component" value="Unassembled WGS sequence"/>
</dbReference>
<reference evidence="1 2" key="1">
    <citation type="submission" date="2023-01" db="EMBL/GenBank/DDBJ databases">
        <authorList>
            <person name="Whitehead M."/>
        </authorList>
    </citation>
    <scope>NUCLEOTIDE SEQUENCE [LARGE SCALE GENOMIC DNA]</scope>
</reference>
<name>A0AAV0WFM2_9HEMI</name>
<gene>
    <name evidence="1" type="ORF">MEUPH1_LOCUS10567</name>
</gene>